<organism evidence="2">
    <name type="scientific">Glycine max</name>
    <name type="common">Soybean</name>
    <name type="synonym">Glycine hispida</name>
    <dbReference type="NCBI Taxonomy" id="3847"/>
    <lineage>
        <taxon>Eukaryota</taxon>
        <taxon>Viridiplantae</taxon>
        <taxon>Streptophyta</taxon>
        <taxon>Embryophyta</taxon>
        <taxon>Tracheophyta</taxon>
        <taxon>Spermatophyta</taxon>
        <taxon>Magnoliopsida</taxon>
        <taxon>eudicotyledons</taxon>
        <taxon>Gunneridae</taxon>
        <taxon>Pentapetalae</taxon>
        <taxon>rosids</taxon>
        <taxon>fabids</taxon>
        <taxon>Fabales</taxon>
        <taxon>Fabaceae</taxon>
        <taxon>Papilionoideae</taxon>
        <taxon>50 kb inversion clade</taxon>
        <taxon>NPAAA clade</taxon>
        <taxon>indigoferoid/millettioid clade</taxon>
        <taxon>Phaseoleae</taxon>
        <taxon>Glycine</taxon>
        <taxon>Glycine subgen. Soja</taxon>
    </lineage>
</organism>
<sequence length="58" mass="6786">MKIDIPDIRCKDWIWIFGENKKISIAAWGYKSLKSLPKSTNKQVAYHEVQLGCHFAFM</sequence>
<dbReference type="Proteomes" id="UP000008827">
    <property type="component" value="Chromosome 20"/>
</dbReference>
<keyword evidence="3" id="KW-1185">Reference proteome</keyword>
<reference evidence="1 2" key="1">
    <citation type="journal article" date="2010" name="Nature">
        <title>Genome sequence of the palaeopolyploid soybean.</title>
        <authorList>
            <person name="Schmutz J."/>
            <person name="Cannon S.B."/>
            <person name="Schlueter J."/>
            <person name="Ma J."/>
            <person name="Mitros T."/>
            <person name="Nelson W."/>
            <person name="Hyten D.L."/>
            <person name="Song Q."/>
            <person name="Thelen J.J."/>
            <person name="Cheng J."/>
            <person name="Xu D."/>
            <person name="Hellsten U."/>
            <person name="May G.D."/>
            <person name="Yu Y."/>
            <person name="Sakurai T."/>
            <person name="Umezawa T."/>
            <person name="Bhattacharyya M.K."/>
            <person name="Sandhu D."/>
            <person name="Valliyodan B."/>
            <person name="Lindquist E."/>
            <person name="Peto M."/>
            <person name="Grant D."/>
            <person name="Shu S."/>
            <person name="Goodstein D."/>
            <person name="Barry K."/>
            <person name="Futrell-Griggs M."/>
            <person name="Abernathy B."/>
            <person name="Du J."/>
            <person name="Tian Z."/>
            <person name="Zhu L."/>
            <person name="Gill N."/>
            <person name="Joshi T."/>
            <person name="Libault M."/>
            <person name="Sethuraman A."/>
            <person name="Zhang X.-C."/>
            <person name="Shinozaki K."/>
            <person name="Nguyen H.T."/>
            <person name="Wing R.A."/>
            <person name="Cregan P."/>
            <person name="Specht J."/>
            <person name="Grimwood J."/>
            <person name="Rokhsar D."/>
            <person name="Stacey G."/>
            <person name="Shoemaker R.C."/>
            <person name="Jackson S.A."/>
        </authorList>
    </citation>
    <scope>NUCLEOTIDE SEQUENCE [LARGE SCALE GENOMIC DNA]</scope>
    <source>
        <strain evidence="2">cv. Williams 82</strain>
        <tissue evidence="1">Callus</tissue>
    </source>
</reference>
<evidence type="ECO:0000313" key="3">
    <source>
        <dbReference type="Proteomes" id="UP000008827"/>
    </source>
</evidence>
<dbReference type="PaxDb" id="3847-GLYMA20G35210.1"/>
<evidence type="ECO:0000313" key="2">
    <source>
        <dbReference type="EnsemblPlants" id="KRG92421"/>
    </source>
</evidence>
<evidence type="ECO:0000313" key="1">
    <source>
        <dbReference type="EMBL" id="KRG92421.1"/>
    </source>
</evidence>
<gene>
    <name evidence="1" type="ORF">GLYMA_20G210000</name>
</gene>
<dbReference type="EnsemblPlants" id="KRG92421">
    <property type="protein sequence ID" value="KRG92421"/>
    <property type="gene ID" value="GLYMA_20G210000"/>
</dbReference>
<accession>K7N4T4</accession>
<reference evidence="1" key="3">
    <citation type="submission" date="2018-07" db="EMBL/GenBank/DDBJ databases">
        <title>WGS assembly of Glycine max.</title>
        <authorList>
            <person name="Schmutz J."/>
            <person name="Cannon S."/>
            <person name="Schlueter J."/>
            <person name="Ma J."/>
            <person name="Mitros T."/>
            <person name="Nelson W."/>
            <person name="Hyten D."/>
            <person name="Song Q."/>
            <person name="Thelen J."/>
            <person name="Cheng J."/>
            <person name="Xu D."/>
            <person name="Hellsten U."/>
            <person name="May G."/>
            <person name="Yu Y."/>
            <person name="Sakurai T."/>
            <person name="Umezawa T."/>
            <person name="Bhattacharyya M."/>
            <person name="Sandhu D."/>
            <person name="Valliyodan B."/>
            <person name="Lindquist E."/>
            <person name="Peto M."/>
            <person name="Grant D."/>
            <person name="Shu S."/>
            <person name="Goodstein D."/>
            <person name="Barry K."/>
            <person name="Futrell-Griggs M."/>
            <person name="Abernathy B."/>
            <person name="Du J."/>
            <person name="Tian Z."/>
            <person name="Zhu L."/>
            <person name="Gill N."/>
            <person name="Joshi T."/>
            <person name="Libault M."/>
            <person name="Sethuraman A."/>
            <person name="Zhang X."/>
            <person name="Shinozaki K."/>
            <person name="Nguyen H."/>
            <person name="Wing R."/>
            <person name="Cregan P."/>
            <person name="Specht J."/>
            <person name="Grimwood J."/>
            <person name="Rokhsar D."/>
            <person name="Stacey G."/>
            <person name="Shoemaker R."/>
            <person name="Jackson S."/>
        </authorList>
    </citation>
    <scope>NUCLEOTIDE SEQUENCE</scope>
    <source>
        <tissue evidence="1">Callus</tissue>
    </source>
</reference>
<dbReference type="HOGENOM" id="CLU_2982927_0_0_1"/>
<proteinExistence type="predicted"/>
<reference evidence="2" key="2">
    <citation type="submission" date="2018-02" db="UniProtKB">
        <authorList>
            <consortium name="EnsemblPlants"/>
        </authorList>
    </citation>
    <scope>IDENTIFICATION</scope>
    <source>
        <strain evidence="2">Williams 82</strain>
    </source>
</reference>
<dbReference type="AlphaFoldDB" id="K7N4T4"/>
<name>K7N4T4_SOYBN</name>
<protein>
    <submittedName>
        <fullName evidence="1 2">Uncharacterized protein</fullName>
    </submittedName>
</protein>
<dbReference type="InParanoid" id="K7N4T4"/>
<dbReference type="EMBL" id="CM000853">
    <property type="protein sequence ID" value="KRG92421.1"/>
    <property type="molecule type" value="Genomic_DNA"/>
</dbReference>
<dbReference type="Gramene" id="KRG92421">
    <property type="protein sequence ID" value="KRG92421"/>
    <property type="gene ID" value="GLYMA_20G210000"/>
</dbReference>